<feature type="non-terminal residue" evidence="1">
    <location>
        <position position="189"/>
    </location>
</feature>
<feature type="non-terminal residue" evidence="1">
    <location>
        <position position="1"/>
    </location>
</feature>
<gene>
    <name evidence="1" type="ORF">SHERM_29445</name>
</gene>
<organism evidence="1 2">
    <name type="scientific">Striga hermonthica</name>
    <name type="common">Purple witchweed</name>
    <name type="synonym">Buchnera hermonthica</name>
    <dbReference type="NCBI Taxonomy" id="68872"/>
    <lineage>
        <taxon>Eukaryota</taxon>
        <taxon>Viridiplantae</taxon>
        <taxon>Streptophyta</taxon>
        <taxon>Embryophyta</taxon>
        <taxon>Tracheophyta</taxon>
        <taxon>Spermatophyta</taxon>
        <taxon>Magnoliopsida</taxon>
        <taxon>eudicotyledons</taxon>
        <taxon>Gunneridae</taxon>
        <taxon>Pentapetalae</taxon>
        <taxon>asterids</taxon>
        <taxon>lamiids</taxon>
        <taxon>Lamiales</taxon>
        <taxon>Orobanchaceae</taxon>
        <taxon>Buchnereae</taxon>
        <taxon>Striga</taxon>
    </lineage>
</organism>
<evidence type="ECO:0000313" key="1">
    <source>
        <dbReference type="EMBL" id="CAA0834205.1"/>
    </source>
</evidence>
<dbReference type="Proteomes" id="UP001153555">
    <property type="component" value="Unassembled WGS sequence"/>
</dbReference>
<protein>
    <submittedName>
        <fullName evidence="1">Uncharacterized protein</fullName>
    </submittedName>
</protein>
<evidence type="ECO:0000313" key="2">
    <source>
        <dbReference type="Proteomes" id="UP001153555"/>
    </source>
</evidence>
<proteinExistence type="predicted"/>
<reference evidence="1" key="1">
    <citation type="submission" date="2019-12" db="EMBL/GenBank/DDBJ databases">
        <authorList>
            <person name="Scholes J."/>
        </authorList>
    </citation>
    <scope>NUCLEOTIDE SEQUENCE</scope>
</reference>
<dbReference type="EMBL" id="CACSLK010027843">
    <property type="protein sequence ID" value="CAA0834205.1"/>
    <property type="molecule type" value="Genomic_DNA"/>
</dbReference>
<keyword evidence="2" id="KW-1185">Reference proteome</keyword>
<name>A0A9N7RNA7_STRHE</name>
<sequence length="189" mass="21607">VRRPIVYEHNHSLVLHPRRQSHRPRALGACHGVHRDLGLIIEHLDLFLFPFFHKLLLLITRVNKLDQKILLTFMARGEPLLALKAQSLLMPLSHLFDRQSLDLRNRRSNVARWFDPCIERVRANRHPARFRGAEICPSPSHCGQVLIAPSSDLHRLLHGVWLLQSYLGSQIVPKSSNECTDQGTLGPPS</sequence>
<dbReference type="AlphaFoldDB" id="A0A9N7RNA7"/>
<comment type="caution">
    <text evidence="1">The sequence shown here is derived from an EMBL/GenBank/DDBJ whole genome shotgun (WGS) entry which is preliminary data.</text>
</comment>
<accession>A0A9N7RNA7</accession>